<feature type="domain" description="LytR/CpsA/Psr regulator C-terminal" evidence="2">
    <location>
        <begin position="48"/>
        <end position="136"/>
    </location>
</feature>
<protein>
    <recommendedName>
        <fullName evidence="2">LytR/CpsA/Psr regulator C-terminal domain-containing protein</fullName>
    </recommendedName>
</protein>
<organism evidence="3 4">
    <name type="scientific">candidate division WOR-3 bacterium RBG_13_43_14</name>
    <dbReference type="NCBI Taxonomy" id="1802590"/>
    <lineage>
        <taxon>Bacteria</taxon>
        <taxon>Bacteria division WOR-3</taxon>
    </lineage>
</organism>
<keyword evidence="1" id="KW-0472">Membrane</keyword>
<evidence type="ECO:0000259" key="2">
    <source>
        <dbReference type="Pfam" id="PF13399"/>
    </source>
</evidence>
<keyword evidence="1" id="KW-1133">Transmembrane helix</keyword>
<dbReference type="InterPro" id="IPR027381">
    <property type="entry name" value="LytR/CpsA/Psr_C"/>
</dbReference>
<feature type="transmembrane region" description="Helical" evidence="1">
    <location>
        <begin position="14"/>
        <end position="35"/>
    </location>
</feature>
<evidence type="ECO:0000313" key="3">
    <source>
        <dbReference type="EMBL" id="OGC41194.1"/>
    </source>
</evidence>
<evidence type="ECO:0000256" key="1">
    <source>
        <dbReference type="SAM" id="Phobius"/>
    </source>
</evidence>
<dbReference type="Proteomes" id="UP000177025">
    <property type="component" value="Unassembled WGS sequence"/>
</dbReference>
<dbReference type="AlphaFoldDB" id="A0A1F4U8C1"/>
<evidence type="ECO:0000313" key="4">
    <source>
        <dbReference type="Proteomes" id="UP000177025"/>
    </source>
</evidence>
<dbReference type="EMBL" id="MEUM01000118">
    <property type="protein sequence ID" value="OGC41194.1"/>
    <property type="molecule type" value="Genomic_DNA"/>
</dbReference>
<keyword evidence="1" id="KW-0812">Transmembrane</keyword>
<dbReference type="Pfam" id="PF13399">
    <property type="entry name" value="LytR_C"/>
    <property type="match status" value="1"/>
</dbReference>
<sequence length="147" mass="17300">MSEKESTSKKRTHFLIYTLIIILAAFLVSMIMVLTREDPEDVYRKNSNIRVEVLNGCGVDRTAIKVTNQLRKQGFNVVRIGDALKQDFEETVIIERRDEEMKNARYFARYFRCDNLSKDIDPALYLEITVIIGKDYKRIFRNVEKEL</sequence>
<accession>A0A1F4U8C1</accession>
<reference evidence="3 4" key="1">
    <citation type="journal article" date="2016" name="Nat. Commun.">
        <title>Thousands of microbial genomes shed light on interconnected biogeochemical processes in an aquifer system.</title>
        <authorList>
            <person name="Anantharaman K."/>
            <person name="Brown C.T."/>
            <person name="Hug L.A."/>
            <person name="Sharon I."/>
            <person name="Castelle C.J."/>
            <person name="Probst A.J."/>
            <person name="Thomas B.C."/>
            <person name="Singh A."/>
            <person name="Wilkins M.J."/>
            <person name="Karaoz U."/>
            <person name="Brodie E.L."/>
            <person name="Williams K.H."/>
            <person name="Hubbard S.S."/>
            <person name="Banfield J.F."/>
        </authorList>
    </citation>
    <scope>NUCLEOTIDE SEQUENCE [LARGE SCALE GENOMIC DNA]</scope>
</reference>
<comment type="caution">
    <text evidence="3">The sequence shown here is derived from an EMBL/GenBank/DDBJ whole genome shotgun (WGS) entry which is preliminary data.</text>
</comment>
<gene>
    <name evidence="3" type="ORF">A2Y85_05165</name>
</gene>
<dbReference type="Gene3D" id="3.30.70.2390">
    <property type="match status" value="1"/>
</dbReference>
<name>A0A1F4U8C1_UNCW3</name>
<proteinExistence type="predicted"/>